<sequence>MGQIFLSVDARHGLAMELTPFLLVFLVLSIVVTNVPSGEAIAVAEANPEPRIRIFKRPLNRAAKRMQSGICSTVKTSGTTARDITVQTTGQVIAQTVMEAQQSNMK</sequence>
<proteinExistence type="evidence at transcript level"/>
<protein>
    <submittedName>
        <fullName evidence="1">Venom protein</fullName>
    </submittedName>
</protein>
<organism evidence="1">
    <name type="scientific">Ampulex compressa</name>
    <name type="common">Emerald cockroach wasp</name>
    <dbReference type="NCBI Taxonomy" id="860918"/>
    <lineage>
        <taxon>Eukaryota</taxon>
        <taxon>Metazoa</taxon>
        <taxon>Ecdysozoa</taxon>
        <taxon>Arthropoda</taxon>
        <taxon>Hexapoda</taxon>
        <taxon>Insecta</taxon>
        <taxon>Pterygota</taxon>
        <taxon>Neoptera</taxon>
        <taxon>Endopterygota</taxon>
        <taxon>Hymenoptera</taxon>
        <taxon>Apocrita</taxon>
        <taxon>Aculeata</taxon>
        <taxon>Apoidea</taxon>
        <taxon>Ampulicidae</taxon>
        <taxon>Ampulicini</taxon>
        <taxon>Ampulex</taxon>
    </lineage>
</organism>
<name>A0A1W6EWE7_AMPCP</name>
<evidence type="ECO:0000313" key="1">
    <source>
        <dbReference type="EMBL" id="ARK20039.1"/>
    </source>
</evidence>
<accession>A0A1W6EWE7</accession>
<dbReference type="AlphaFoldDB" id="A0A1W6EWE7"/>
<reference evidence="1" key="1">
    <citation type="submission" date="2017-02" db="EMBL/GenBank/DDBJ databases">
        <title>Parasitoid Jewel Wasp Mounts Multi-Pronged Neurochemical Attack to Hijack a Host Brain.</title>
        <authorList>
            <person name="Arvidson R.S."/>
            <person name="Kaiser M."/>
            <person name="Libersat F."/>
            <person name="Adams M.E."/>
        </authorList>
    </citation>
    <scope>NUCLEOTIDE SEQUENCE</scope>
    <source>
        <strain evidence="1">257</strain>
    </source>
</reference>
<dbReference type="EMBL" id="KY563630">
    <property type="protein sequence ID" value="ARK20039.1"/>
    <property type="molecule type" value="mRNA"/>
</dbReference>